<evidence type="ECO:0000313" key="4">
    <source>
        <dbReference type="EMBL" id="EPQ20017.1"/>
    </source>
</evidence>
<dbReference type="GO" id="GO:0031716">
    <property type="term" value="F:calcitonin receptor binding"/>
    <property type="evidence" value="ECO:0007669"/>
    <property type="project" value="TreeGrafter"/>
</dbReference>
<keyword evidence="5" id="KW-1185">Reference proteome</keyword>
<keyword evidence="2" id="KW-1015">Disulfide bond</keyword>
<dbReference type="eggNOG" id="ENOG502SQMP">
    <property type="taxonomic scope" value="Eukaryota"/>
</dbReference>
<evidence type="ECO:0000313" key="5">
    <source>
        <dbReference type="Proteomes" id="UP000052978"/>
    </source>
</evidence>
<dbReference type="PANTHER" id="PTHR10505:SF13">
    <property type="entry name" value="CALCITONIN GENE-RELATED PEPTIDE 1"/>
    <property type="match status" value="1"/>
</dbReference>
<dbReference type="Pfam" id="PF00214">
    <property type="entry name" value="Calc_CGRP_IAPP"/>
    <property type="match status" value="1"/>
</dbReference>
<organism evidence="4 5">
    <name type="scientific">Myotis brandtii</name>
    <name type="common">Brandt's bat</name>
    <dbReference type="NCBI Taxonomy" id="109478"/>
    <lineage>
        <taxon>Eukaryota</taxon>
        <taxon>Metazoa</taxon>
        <taxon>Chordata</taxon>
        <taxon>Craniata</taxon>
        <taxon>Vertebrata</taxon>
        <taxon>Euteleostomi</taxon>
        <taxon>Mammalia</taxon>
        <taxon>Eutheria</taxon>
        <taxon>Laurasiatheria</taxon>
        <taxon>Chiroptera</taxon>
        <taxon>Yangochiroptera</taxon>
        <taxon>Vespertilionidae</taxon>
        <taxon>Myotis</taxon>
    </lineage>
</organism>
<keyword evidence="3" id="KW-0732">Signal</keyword>
<dbReference type="InterPro" id="IPR021117">
    <property type="entry name" value="Calcitonin-like"/>
</dbReference>
<accession>S7QFH6</accession>
<evidence type="ECO:0000256" key="2">
    <source>
        <dbReference type="ARBA" id="ARBA00023157"/>
    </source>
</evidence>
<dbReference type="GO" id="GO:0005179">
    <property type="term" value="F:hormone activity"/>
    <property type="evidence" value="ECO:0007669"/>
    <property type="project" value="InterPro"/>
</dbReference>
<dbReference type="InterPro" id="IPR021116">
    <property type="entry name" value="Calcitonin/adrenomedullin"/>
</dbReference>
<name>S7QFH6_MYOBR</name>
<evidence type="ECO:0000256" key="3">
    <source>
        <dbReference type="SAM" id="SignalP"/>
    </source>
</evidence>
<gene>
    <name evidence="4" type="ORF">D623_10009321</name>
</gene>
<dbReference type="GO" id="GO:0051480">
    <property type="term" value="P:regulation of cytosolic calcium ion concentration"/>
    <property type="evidence" value="ECO:0007669"/>
    <property type="project" value="TreeGrafter"/>
</dbReference>
<dbReference type="GO" id="GO:0007189">
    <property type="term" value="P:adenylate cyclase-activating G protein-coupled receptor signaling pathway"/>
    <property type="evidence" value="ECO:0007669"/>
    <property type="project" value="TreeGrafter"/>
</dbReference>
<protein>
    <submittedName>
        <fullName evidence="4">Calcitonin</fullName>
    </submittedName>
</protein>
<sequence>MGFGKFLPFLALGFLVLYQVGMIQAAPFRSAVEDSSLSEEEEDLLLAILVKEFMKKMASEKEQAALDSRFPLDSDFLQAKLLAFIFSNDFTWIVTPSKPEDFCDGC</sequence>
<proteinExistence type="inferred from homology"/>
<comment type="similarity">
    <text evidence="1">Belongs to the calcitonin family.</text>
</comment>
<feature type="chain" id="PRO_5004556083" evidence="3">
    <location>
        <begin position="26"/>
        <end position="106"/>
    </location>
</feature>
<dbReference type="PANTHER" id="PTHR10505">
    <property type="entry name" value="CALCITONIN-RELATED"/>
    <property type="match status" value="1"/>
</dbReference>
<feature type="signal peptide" evidence="3">
    <location>
        <begin position="1"/>
        <end position="25"/>
    </location>
</feature>
<evidence type="ECO:0000256" key="1">
    <source>
        <dbReference type="ARBA" id="ARBA00009222"/>
    </source>
</evidence>
<dbReference type="EMBL" id="KE164767">
    <property type="protein sequence ID" value="EPQ20017.1"/>
    <property type="molecule type" value="Genomic_DNA"/>
</dbReference>
<dbReference type="AlphaFoldDB" id="S7QFH6"/>
<reference evidence="4 5" key="1">
    <citation type="journal article" date="2013" name="Nat. Commun.">
        <title>Genome analysis reveals insights into physiology and longevity of the Brandt's bat Myotis brandtii.</title>
        <authorList>
            <person name="Seim I."/>
            <person name="Fang X."/>
            <person name="Xiong Z."/>
            <person name="Lobanov A.V."/>
            <person name="Huang Z."/>
            <person name="Ma S."/>
            <person name="Feng Y."/>
            <person name="Turanov A.A."/>
            <person name="Zhu Y."/>
            <person name="Lenz T.L."/>
            <person name="Gerashchenko M.V."/>
            <person name="Fan D."/>
            <person name="Hee Yim S."/>
            <person name="Yao X."/>
            <person name="Jordan D."/>
            <person name="Xiong Y."/>
            <person name="Ma Y."/>
            <person name="Lyapunov A.N."/>
            <person name="Chen G."/>
            <person name="Kulakova O.I."/>
            <person name="Sun Y."/>
            <person name="Lee S.G."/>
            <person name="Bronson R.T."/>
            <person name="Moskalev A.A."/>
            <person name="Sunyaev S.R."/>
            <person name="Zhang G."/>
            <person name="Krogh A."/>
            <person name="Wang J."/>
            <person name="Gladyshev V.N."/>
        </authorList>
    </citation>
    <scope>NUCLEOTIDE SEQUENCE [LARGE SCALE GENOMIC DNA]</scope>
</reference>
<dbReference type="Proteomes" id="UP000052978">
    <property type="component" value="Unassembled WGS sequence"/>
</dbReference>
<dbReference type="GO" id="GO:0005615">
    <property type="term" value="C:extracellular space"/>
    <property type="evidence" value="ECO:0007669"/>
    <property type="project" value="TreeGrafter"/>
</dbReference>